<evidence type="ECO:0000256" key="4">
    <source>
        <dbReference type="SAM" id="MobiDB-lite"/>
    </source>
</evidence>
<feature type="compositionally biased region" description="Polar residues" evidence="4">
    <location>
        <begin position="73"/>
        <end position="85"/>
    </location>
</feature>
<evidence type="ECO:0000256" key="1">
    <source>
        <dbReference type="ARBA" id="ARBA00022468"/>
    </source>
</evidence>
<dbReference type="Gene3D" id="3.80.10.10">
    <property type="entry name" value="Ribonuclease Inhibitor"/>
    <property type="match status" value="2"/>
</dbReference>
<protein>
    <submittedName>
        <fullName evidence="6">Uncharacterized protein</fullName>
    </submittedName>
</protein>
<dbReference type="InterPro" id="IPR001611">
    <property type="entry name" value="Leu-rich_rpt"/>
</dbReference>
<evidence type="ECO:0000313" key="7">
    <source>
        <dbReference type="Proteomes" id="UP000682733"/>
    </source>
</evidence>
<feature type="region of interest" description="Disordered" evidence="4">
    <location>
        <begin position="58"/>
        <end position="91"/>
    </location>
</feature>
<dbReference type="SMART" id="SM00368">
    <property type="entry name" value="LRR_RI"/>
    <property type="match status" value="7"/>
</dbReference>
<dbReference type="GO" id="GO:0005829">
    <property type="term" value="C:cytosol"/>
    <property type="evidence" value="ECO:0007669"/>
    <property type="project" value="TreeGrafter"/>
</dbReference>
<gene>
    <name evidence="5" type="ORF">OVA965_LOCUS17040</name>
    <name evidence="6" type="ORF">TMI583_LOCUS17051</name>
</gene>
<dbReference type="InterPro" id="IPR032675">
    <property type="entry name" value="LRR_dom_sf"/>
</dbReference>
<keyword evidence="2" id="KW-0433">Leucine-rich repeat</keyword>
<organism evidence="6 7">
    <name type="scientific">Didymodactylos carnosus</name>
    <dbReference type="NCBI Taxonomy" id="1234261"/>
    <lineage>
        <taxon>Eukaryota</taxon>
        <taxon>Metazoa</taxon>
        <taxon>Spiralia</taxon>
        <taxon>Gnathifera</taxon>
        <taxon>Rotifera</taxon>
        <taxon>Eurotatoria</taxon>
        <taxon>Bdelloidea</taxon>
        <taxon>Philodinida</taxon>
        <taxon>Philodinidae</taxon>
        <taxon>Didymodactylos</taxon>
    </lineage>
</organism>
<dbReference type="EMBL" id="CAJOBA010008078">
    <property type="protein sequence ID" value="CAF3819696.1"/>
    <property type="molecule type" value="Genomic_DNA"/>
</dbReference>
<keyword evidence="1" id="KW-0343">GTPase activation</keyword>
<dbReference type="GO" id="GO:0006913">
    <property type="term" value="P:nucleocytoplasmic transport"/>
    <property type="evidence" value="ECO:0007669"/>
    <property type="project" value="TreeGrafter"/>
</dbReference>
<evidence type="ECO:0000256" key="2">
    <source>
        <dbReference type="ARBA" id="ARBA00022614"/>
    </source>
</evidence>
<dbReference type="SUPFAM" id="SSF52047">
    <property type="entry name" value="RNI-like"/>
    <property type="match status" value="1"/>
</dbReference>
<dbReference type="GO" id="GO:0048471">
    <property type="term" value="C:perinuclear region of cytoplasm"/>
    <property type="evidence" value="ECO:0007669"/>
    <property type="project" value="TreeGrafter"/>
</dbReference>
<dbReference type="EMBL" id="CAJNOK010008064">
    <property type="protein sequence ID" value="CAF1053080.1"/>
    <property type="molecule type" value="Genomic_DNA"/>
</dbReference>
<reference evidence="6" key="1">
    <citation type="submission" date="2021-02" db="EMBL/GenBank/DDBJ databases">
        <authorList>
            <person name="Nowell W R."/>
        </authorList>
    </citation>
    <scope>NUCLEOTIDE SEQUENCE</scope>
</reference>
<dbReference type="PANTHER" id="PTHR24113">
    <property type="entry name" value="RAN GTPASE-ACTIVATING PROTEIN 1"/>
    <property type="match status" value="1"/>
</dbReference>
<accession>A0A8S2JPM7</accession>
<proteinExistence type="predicted"/>
<dbReference type="GO" id="GO:0005096">
    <property type="term" value="F:GTPase activator activity"/>
    <property type="evidence" value="ECO:0007669"/>
    <property type="project" value="UniProtKB-KW"/>
</dbReference>
<sequence>MAFENNKTIVDVFDQPPIIHELPLISSTAPTPTTITTVSQHFEATDTAITTSFESKVIEPQMKPVTDTEEKPQSNCSAKSDQNTPVEAPKTLTLPDTTLTTASNSTMSMQSQLHNQNTNEEKISKIIKVLVSAIRQFDTPKPTNTNKKEIISTVTTKKNDFPLIKTVKNVSDRISEKVEEIHQNLHDPVLDLDKIPLTNEELKSITNTLLYNTTRIKVNLTQIQLKGDGISLITELLTANQTITELNLSRNNIEDNGSIEISNILKFSKYLKILNIGSNQISQQGILKIADTLTTNKILNSLNIESNPIGNLGIKYICHTLSSNQHLTTLNIWKTEINNDGAEFIAIMLTNNQTLTYLQMGCNKIDDKGIKLVANALKKNKILTNLLIGYCEIGIKGAKYLAEIFQTNSTLMVLDLCHNQIMDDGAIAIIDALNLNDYSYMELDITRNDISNECLMLMEQFMTTENHIIINYKNQN</sequence>
<dbReference type="AlphaFoldDB" id="A0A8S2JPM7"/>
<dbReference type="Proteomes" id="UP000682733">
    <property type="component" value="Unassembled WGS sequence"/>
</dbReference>
<dbReference type="Proteomes" id="UP000677228">
    <property type="component" value="Unassembled WGS sequence"/>
</dbReference>
<evidence type="ECO:0000313" key="5">
    <source>
        <dbReference type="EMBL" id="CAF1053080.1"/>
    </source>
</evidence>
<dbReference type="PANTHER" id="PTHR24113:SF12">
    <property type="entry name" value="RAN GTPASE-ACTIVATING PROTEIN 1"/>
    <property type="match status" value="1"/>
</dbReference>
<comment type="caution">
    <text evidence="6">The sequence shown here is derived from an EMBL/GenBank/DDBJ whole genome shotgun (WGS) entry which is preliminary data.</text>
</comment>
<evidence type="ECO:0000256" key="3">
    <source>
        <dbReference type="ARBA" id="ARBA00022737"/>
    </source>
</evidence>
<evidence type="ECO:0000313" key="6">
    <source>
        <dbReference type="EMBL" id="CAF3819696.1"/>
    </source>
</evidence>
<dbReference type="Pfam" id="PF13516">
    <property type="entry name" value="LRR_6"/>
    <property type="match status" value="6"/>
</dbReference>
<dbReference type="InterPro" id="IPR027038">
    <property type="entry name" value="RanGap"/>
</dbReference>
<keyword evidence="3" id="KW-0677">Repeat</keyword>
<dbReference type="GO" id="GO:0005634">
    <property type="term" value="C:nucleus"/>
    <property type="evidence" value="ECO:0007669"/>
    <property type="project" value="TreeGrafter"/>
</dbReference>
<name>A0A8S2JPM7_9BILA</name>
<dbReference type="GO" id="GO:0031267">
    <property type="term" value="F:small GTPase binding"/>
    <property type="evidence" value="ECO:0007669"/>
    <property type="project" value="TreeGrafter"/>
</dbReference>